<feature type="transmembrane region" description="Helical" evidence="12">
    <location>
        <begin position="362"/>
        <end position="382"/>
    </location>
</feature>
<dbReference type="PROSITE" id="PS50227">
    <property type="entry name" value="G_PROTEIN_RECEP_F2_3"/>
    <property type="match status" value="1"/>
</dbReference>
<dbReference type="GO" id="GO:0007188">
    <property type="term" value="P:adenylate cyclase-modulating G protein-coupled receptor signaling pathway"/>
    <property type="evidence" value="ECO:0007669"/>
    <property type="project" value="TreeGrafter"/>
</dbReference>
<feature type="signal peptide" evidence="13">
    <location>
        <begin position="1"/>
        <end position="22"/>
    </location>
</feature>
<feature type="transmembrane region" description="Helical" evidence="12">
    <location>
        <begin position="166"/>
        <end position="184"/>
    </location>
</feature>
<feature type="transmembrane region" description="Helical" evidence="12">
    <location>
        <begin position="330"/>
        <end position="350"/>
    </location>
</feature>
<keyword evidence="13" id="KW-0732">Signal</keyword>
<evidence type="ECO:0000256" key="13">
    <source>
        <dbReference type="SAM" id="SignalP"/>
    </source>
</evidence>
<evidence type="ECO:0000256" key="3">
    <source>
        <dbReference type="ARBA" id="ARBA00022475"/>
    </source>
</evidence>
<feature type="transmembrane region" description="Helical" evidence="12">
    <location>
        <begin position="246"/>
        <end position="266"/>
    </location>
</feature>
<dbReference type="InterPro" id="IPR000832">
    <property type="entry name" value="GPCR_2_secretin-like"/>
</dbReference>
<keyword evidence="4 12" id="KW-0812">Transmembrane</keyword>
<evidence type="ECO:0000256" key="10">
    <source>
        <dbReference type="ARBA" id="ARBA00023224"/>
    </source>
</evidence>
<dbReference type="RefSeq" id="XP_031415558.1">
    <property type="nucleotide sequence ID" value="XM_031559698.2"/>
</dbReference>
<keyword evidence="10" id="KW-0807">Transducer</keyword>
<dbReference type="InterPro" id="IPR001879">
    <property type="entry name" value="GPCR_2_extracellular_dom"/>
</dbReference>
<dbReference type="InterPro" id="IPR017983">
    <property type="entry name" value="GPCR_2_secretin-like_CS"/>
</dbReference>
<keyword evidence="8 17" id="KW-0675">Receptor</keyword>
<dbReference type="InterPro" id="IPR017981">
    <property type="entry name" value="GPCR_2-like_7TM"/>
</dbReference>
<feature type="region of interest" description="Disordered" evidence="11">
    <location>
        <begin position="434"/>
        <end position="459"/>
    </location>
</feature>
<dbReference type="InterPro" id="IPR036445">
    <property type="entry name" value="GPCR_2_extracell_dom_sf"/>
</dbReference>
<comment type="similarity">
    <text evidence="2">Belongs to the G-protein coupled receptor 2 family.</text>
</comment>
<reference evidence="17" key="1">
    <citation type="submission" date="2025-08" db="UniProtKB">
        <authorList>
            <consortium name="RefSeq"/>
        </authorList>
    </citation>
    <scope>IDENTIFICATION</scope>
</reference>
<gene>
    <name evidence="17" type="primary">adcyap1r1a</name>
</gene>
<dbReference type="SUPFAM" id="SSF111418">
    <property type="entry name" value="Hormone receptor domain"/>
    <property type="match status" value="1"/>
</dbReference>
<dbReference type="CDD" id="cd15987">
    <property type="entry name" value="7tmB1_PACAP-R1"/>
    <property type="match status" value="1"/>
</dbReference>
<comment type="subcellular location">
    <subcellularLocation>
        <location evidence="1">Cell membrane</location>
        <topology evidence="1">Multi-pass membrane protein</topology>
    </subcellularLocation>
</comment>
<evidence type="ECO:0000256" key="12">
    <source>
        <dbReference type="SAM" id="Phobius"/>
    </source>
</evidence>
<evidence type="ECO:0000313" key="16">
    <source>
        <dbReference type="Proteomes" id="UP000515152"/>
    </source>
</evidence>
<keyword evidence="5 12" id="KW-1133">Transmembrane helix</keyword>
<dbReference type="AlphaFoldDB" id="A0A6P8EHP1"/>
<sequence length="459" mass="52236">MSRHLLVAVLLCLPVLPMRSSSQEFSSCVIKREEERCMERIALHEDEGYEYDMGMGCSWMWDNLTCWQAAKVGDMVSVKCPELFEFIAQDNELGRITRNCTEYGWSEPYPHYVDACIFDDNSTKPDMYYRSVKALYTVGYSTSLVSLTTAMVILCRFRKLHCTRNFIHMNLFVSFILRAISVFIKDGVLYAEEDSDHCFVHTVACKAVMVFFHYCVMSNYFWLFIEGLYLFTLLVETFFPERRYFYWYTIIGWGTPTICVTIWAVLRLHFDDSGCWDMNDNTALWWVIKGPVVASIMINFVLFVGIIIILVQKLQSPDIGGNESSIYLRLARSTLLLIPLFGIHYTVFAFSPEDVSQRERLVFELGLGSFQGFVVAVLYCFLNGEFLPKGAIGDEEEVAKLDGEPVLCCGPEATASPVASEQWGERGHAAVNPEQEQLADPHVQPAGGECQPQSAHLNV</sequence>
<dbReference type="GO" id="GO:0008528">
    <property type="term" value="F:G protein-coupled peptide receptor activity"/>
    <property type="evidence" value="ECO:0007669"/>
    <property type="project" value="TreeGrafter"/>
</dbReference>
<feature type="chain" id="PRO_5027640273" evidence="13">
    <location>
        <begin position="23"/>
        <end position="459"/>
    </location>
</feature>
<dbReference type="SUPFAM" id="SSF81321">
    <property type="entry name" value="Family A G protein-coupled receptor-like"/>
    <property type="match status" value="1"/>
</dbReference>
<dbReference type="SMART" id="SM00008">
    <property type="entry name" value="HormR"/>
    <property type="match status" value="1"/>
</dbReference>
<feature type="domain" description="G-protein coupled receptors family 2 profile 1" evidence="14">
    <location>
        <begin position="36"/>
        <end position="120"/>
    </location>
</feature>
<keyword evidence="16" id="KW-1185">Reference proteome</keyword>
<dbReference type="FunFam" id="1.20.1070.10:FF:000022">
    <property type="entry name" value="Pituitary adenylate cyclase-activating polypeptide type I receptor"/>
    <property type="match status" value="1"/>
</dbReference>
<dbReference type="PROSITE" id="PS50261">
    <property type="entry name" value="G_PROTEIN_RECEP_F2_4"/>
    <property type="match status" value="1"/>
</dbReference>
<keyword evidence="3" id="KW-1003">Cell membrane</keyword>
<dbReference type="GeneID" id="105906988"/>
<feature type="domain" description="G-protein coupled receptors family 2 profile 2" evidence="15">
    <location>
        <begin position="132"/>
        <end position="383"/>
    </location>
</feature>
<dbReference type="Pfam" id="PF00002">
    <property type="entry name" value="7tm_2"/>
    <property type="match status" value="1"/>
</dbReference>
<dbReference type="Pfam" id="PF02793">
    <property type="entry name" value="HRM"/>
    <property type="match status" value="1"/>
</dbReference>
<proteinExistence type="inferred from homology"/>
<keyword evidence="7 12" id="KW-0472">Membrane</keyword>
<accession>A0A6P8EHP1</accession>
<dbReference type="CTD" id="541315"/>
<evidence type="ECO:0000256" key="4">
    <source>
        <dbReference type="ARBA" id="ARBA00022692"/>
    </source>
</evidence>
<dbReference type="PRINTS" id="PR00249">
    <property type="entry name" value="GPCRSECRETIN"/>
</dbReference>
<dbReference type="GO" id="GO:0004999">
    <property type="term" value="F:vasoactive intestinal polypeptide receptor activity"/>
    <property type="evidence" value="ECO:0007669"/>
    <property type="project" value="InterPro"/>
</dbReference>
<dbReference type="PANTHER" id="PTHR45620">
    <property type="entry name" value="PDF RECEPTOR-LIKE PROTEIN-RELATED"/>
    <property type="match status" value="1"/>
</dbReference>
<keyword evidence="9" id="KW-0325">Glycoprotein</keyword>
<dbReference type="FunFam" id="4.10.1240.10:FF:000022">
    <property type="entry name" value="Adenylate cyclase-activating polypeptide 1a (pituitary) receptor type I"/>
    <property type="match status" value="1"/>
</dbReference>
<protein>
    <submittedName>
        <fullName evidence="17">Adenylate cyclase activating polypeptide 1a (Pituitary) receptor type I isoform X1</fullName>
    </submittedName>
</protein>
<dbReference type="GO" id="GO:0005886">
    <property type="term" value="C:plasma membrane"/>
    <property type="evidence" value="ECO:0007669"/>
    <property type="project" value="UniProtKB-SubCell"/>
</dbReference>
<evidence type="ECO:0000256" key="5">
    <source>
        <dbReference type="ARBA" id="ARBA00022989"/>
    </source>
</evidence>
<dbReference type="Gene3D" id="1.20.1070.10">
    <property type="entry name" value="Rhodopsin 7-helix transmembrane proteins"/>
    <property type="match status" value="1"/>
</dbReference>
<evidence type="ECO:0000256" key="11">
    <source>
        <dbReference type="SAM" id="MobiDB-lite"/>
    </source>
</evidence>
<dbReference type="PROSITE" id="PS00649">
    <property type="entry name" value="G_PROTEIN_RECEP_F2_1"/>
    <property type="match status" value="1"/>
</dbReference>
<evidence type="ECO:0000256" key="9">
    <source>
        <dbReference type="ARBA" id="ARBA00023180"/>
    </source>
</evidence>
<dbReference type="GO" id="GO:0007166">
    <property type="term" value="P:cell surface receptor signaling pathway"/>
    <property type="evidence" value="ECO:0007669"/>
    <property type="project" value="InterPro"/>
</dbReference>
<dbReference type="InterPro" id="IPR050332">
    <property type="entry name" value="GPCR_2"/>
</dbReference>
<evidence type="ECO:0000259" key="14">
    <source>
        <dbReference type="PROSITE" id="PS50227"/>
    </source>
</evidence>
<evidence type="ECO:0000256" key="6">
    <source>
        <dbReference type="ARBA" id="ARBA00023040"/>
    </source>
</evidence>
<dbReference type="Proteomes" id="UP000515152">
    <property type="component" value="Chromosome 22"/>
</dbReference>
<dbReference type="PANTHER" id="PTHR45620:SF12">
    <property type="entry name" value="PITUITARY ADENYLATE CYCLASE-ACTIVATING POLYPEPTIDE TYPE I RECEPTOR"/>
    <property type="match status" value="1"/>
</dbReference>
<evidence type="ECO:0000256" key="8">
    <source>
        <dbReference type="ARBA" id="ARBA00023170"/>
    </source>
</evidence>
<name>A0A6P8EHP1_CLUHA</name>
<dbReference type="PRINTS" id="PR01156">
    <property type="entry name" value="PACAPRECEPTR"/>
</dbReference>
<dbReference type="InterPro" id="IPR002285">
    <property type="entry name" value="GPCR_2_PACAP_1_rcpt"/>
</dbReference>
<dbReference type="OrthoDB" id="5967113at2759"/>
<organism evidence="16 17">
    <name type="scientific">Clupea harengus</name>
    <name type="common">Atlantic herring</name>
    <dbReference type="NCBI Taxonomy" id="7950"/>
    <lineage>
        <taxon>Eukaryota</taxon>
        <taxon>Metazoa</taxon>
        <taxon>Chordata</taxon>
        <taxon>Craniata</taxon>
        <taxon>Vertebrata</taxon>
        <taxon>Euteleostomi</taxon>
        <taxon>Actinopterygii</taxon>
        <taxon>Neopterygii</taxon>
        <taxon>Teleostei</taxon>
        <taxon>Clupei</taxon>
        <taxon>Clupeiformes</taxon>
        <taxon>Clupeoidei</taxon>
        <taxon>Clupeidae</taxon>
        <taxon>Clupea</taxon>
    </lineage>
</organism>
<feature type="transmembrane region" description="Helical" evidence="12">
    <location>
        <begin position="286"/>
        <end position="310"/>
    </location>
</feature>
<evidence type="ECO:0000256" key="2">
    <source>
        <dbReference type="ARBA" id="ARBA00005314"/>
    </source>
</evidence>
<feature type="transmembrane region" description="Helical" evidence="12">
    <location>
        <begin position="134"/>
        <end position="154"/>
    </location>
</feature>
<evidence type="ECO:0000259" key="15">
    <source>
        <dbReference type="PROSITE" id="PS50261"/>
    </source>
</evidence>
<feature type="transmembrane region" description="Helical" evidence="12">
    <location>
        <begin position="220"/>
        <end position="239"/>
    </location>
</feature>
<dbReference type="Gene3D" id="4.10.1240.10">
    <property type="entry name" value="GPCR, family 2, extracellular hormone receptor domain"/>
    <property type="match status" value="1"/>
</dbReference>
<keyword evidence="6" id="KW-0297">G-protein coupled receptor</keyword>
<evidence type="ECO:0000256" key="1">
    <source>
        <dbReference type="ARBA" id="ARBA00004651"/>
    </source>
</evidence>
<evidence type="ECO:0000256" key="7">
    <source>
        <dbReference type="ARBA" id="ARBA00023136"/>
    </source>
</evidence>
<evidence type="ECO:0000313" key="17">
    <source>
        <dbReference type="RefSeq" id="XP_031415558.1"/>
    </source>
</evidence>
<dbReference type="GO" id="GO:0017046">
    <property type="term" value="F:peptide hormone binding"/>
    <property type="evidence" value="ECO:0007669"/>
    <property type="project" value="TreeGrafter"/>
</dbReference>